<dbReference type="InterPro" id="IPR017441">
    <property type="entry name" value="Protein_kinase_ATP_BS"/>
</dbReference>
<evidence type="ECO:0000256" key="4">
    <source>
        <dbReference type="ARBA" id="ARBA00022741"/>
    </source>
</evidence>
<dbReference type="GO" id="GO:0005524">
    <property type="term" value="F:ATP binding"/>
    <property type="evidence" value="ECO:0007669"/>
    <property type="project" value="UniProtKB-UniRule"/>
</dbReference>
<evidence type="ECO:0000313" key="11">
    <source>
        <dbReference type="Proteomes" id="UP000177025"/>
    </source>
</evidence>
<keyword evidence="4 7" id="KW-0547">Nucleotide-binding</keyword>
<keyword evidence="3" id="KW-0808">Transferase</keyword>
<dbReference type="PROSITE" id="PS00108">
    <property type="entry name" value="PROTEIN_KINASE_ST"/>
    <property type="match status" value="1"/>
</dbReference>
<evidence type="ECO:0000313" key="10">
    <source>
        <dbReference type="EMBL" id="OGC42902.1"/>
    </source>
</evidence>
<evidence type="ECO:0000256" key="7">
    <source>
        <dbReference type="PROSITE-ProRule" id="PRU10141"/>
    </source>
</evidence>
<keyword evidence="8" id="KW-0812">Transmembrane</keyword>
<evidence type="ECO:0000256" key="6">
    <source>
        <dbReference type="ARBA" id="ARBA00022840"/>
    </source>
</evidence>
<dbReference type="InterPro" id="IPR011009">
    <property type="entry name" value="Kinase-like_dom_sf"/>
</dbReference>
<feature type="transmembrane region" description="Helical" evidence="8">
    <location>
        <begin position="312"/>
        <end position="330"/>
    </location>
</feature>
<proteinExistence type="predicted"/>
<dbReference type="GO" id="GO:0004674">
    <property type="term" value="F:protein serine/threonine kinase activity"/>
    <property type="evidence" value="ECO:0007669"/>
    <property type="project" value="UniProtKB-KW"/>
</dbReference>
<dbReference type="AlphaFoldDB" id="A0A1F4UD94"/>
<dbReference type="PROSITE" id="PS50011">
    <property type="entry name" value="PROTEIN_KINASE_DOM"/>
    <property type="match status" value="1"/>
</dbReference>
<evidence type="ECO:0000256" key="5">
    <source>
        <dbReference type="ARBA" id="ARBA00022777"/>
    </source>
</evidence>
<dbReference type="InterPro" id="IPR000719">
    <property type="entry name" value="Prot_kinase_dom"/>
</dbReference>
<reference evidence="10 11" key="1">
    <citation type="journal article" date="2016" name="Nat. Commun.">
        <title>Thousands of microbial genomes shed light on interconnected biogeochemical processes in an aquifer system.</title>
        <authorList>
            <person name="Anantharaman K."/>
            <person name="Brown C.T."/>
            <person name="Hug L.A."/>
            <person name="Sharon I."/>
            <person name="Castelle C.J."/>
            <person name="Probst A.J."/>
            <person name="Thomas B.C."/>
            <person name="Singh A."/>
            <person name="Wilkins M.J."/>
            <person name="Karaoz U."/>
            <person name="Brodie E.L."/>
            <person name="Williams K.H."/>
            <person name="Hubbard S.S."/>
            <person name="Banfield J.F."/>
        </authorList>
    </citation>
    <scope>NUCLEOTIDE SEQUENCE [LARGE SCALE GENOMIC DNA]</scope>
</reference>
<dbReference type="InterPro" id="IPR008271">
    <property type="entry name" value="Ser/Thr_kinase_AS"/>
</dbReference>
<organism evidence="10 11">
    <name type="scientific">candidate division WOR-3 bacterium RBG_13_43_14</name>
    <dbReference type="NCBI Taxonomy" id="1802590"/>
    <lineage>
        <taxon>Bacteria</taxon>
        <taxon>Bacteria division WOR-3</taxon>
    </lineage>
</organism>
<name>A0A1F4UD94_UNCW3</name>
<keyword evidence="8" id="KW-1133">Transmembrane helix</keyword>
<dbReference type="Proteomes" id="UP000177025">
    <property type="component" value="Unassembled WGS sequence"/>
</dbReference>
<keyword evidence="8" id="KW-0472">Membrane</keyword>
<dbReference type="Gene3D" id="3.30.200.20">
    <property type="entry name" value="Phosphorylase Kinase, domain 1"/>
    <property type="match status" value="1"/>
</dbReference>
<keyword evidence="2" id="KW-0723">Serine/threonine-protein kinase</keyword>
<dbReference type="Pfam" id="PF00069">
    <property type="entry name" value="Pkinase"/>
    <property type="match status" value="1"/>
</dbReference>
<evidence type="ECO:0000256" key="8">
    <source>
        <dbReference type="SAM" id="Phobius"/>
    </source>
</evidence>
<dbReference type="PANTHER" id="PTHR43289">
    <property type="entry name" value="MITOGEN-ACTIVATED PROTEIN KINASE KINASE KINASE 20-RELATED"/>
    <property type="match status" value="1"/>
</dbReference>
<evidence type="ECO:0000259" key="9">
    <source>
        <dbReference type="PROSITE" id="PS50011"/>
    </source>
</evidence>
<dbReference type="SMART" id="SM00220">
    <property type="entry name" value="S_TKc"/>
    <property type="match status" value="1"/>
</dbReference>
<sequence length="335" mass="37669">MANNDVRFIGNYKILDLIGKGGMAKIYTALHLALNRVVVLKAMGKTESRRRFKQEALLTATLNHSSIVATYDYFTDGNDHYIVMEYVEGVNLADIIQQAAPLHPKIAAYIAHQLCSALNHAHKNGVMHRDIKPTNILISKQGEIKITDFGVAKAEDSPQLTTSGMVIGTPFYMSPEQAAGEELTNRSDIYSLGIVLYEMLTGKKPYAGENSAAITGKVCRGKYRSPLWLDPHHSLRLNFIIKKAMRKNVNTRYQSAEQMQRDLERFVGWKNIGRGNSIIVDLSESIEENRRATTIVRHTPKKRGKKKKSDHTLLYLFLIMIIVAILAYLIKLVLS</sequence>
<feature type="binding site" evidence="7">
    <location>
        <position position="41"/>
    </location>
    <ligand>
        <name>ATP</name>
        <dbReference type="ChEBI" id="CHEBI:30616"/>
    </ligand>
</feature>
<dbReference type="PANTHER" id="PTHR43289:SF6">
    <property type="entry name" value="SERINE_THREONINE-PROTEIN KINASE NEKL-3"/>
    <property type="match status" value="1"/>
</dbReference>
<gene>
    <name evidence="10" type="ORF">A2Y85_00145</name>
</gene>
<evidence type="ECO:0000256" key="2">
    <source>
        <dbReference type="ARBA" id="ARBA00022527"/>
    </source>
</evidence>
<evidence type="ECO:0000256" key="3">
    <source>
        <dbReference type="ARBA" id="ARBA00022679"/>
    </source>
</evidence>
<dbReference type="FunFam" id="1.10.510.10:FF:000021">
    <property type="entry name" value="Serine/threonine protein kinase"/>
    <property type="match status" value="1"/>
</dbReference>
<dbReference type="SUPFAM" id="SSF56112">
    <property type="entry name" value="Protein kinase-like (PK-like)"/>
    <property type="match status" value="1"/>
</dbReference>
<evidence type="ECO:0000256" key="1">
    <source>
        <dbReference type="ARBA" id="ARBA00012513"/>
    </source>
</evidence>
<keyword evidence="5" id="KW-0418">Kinase</keyword>
<protein>
    <recommendedName>
        <fullName evidence="1">non-specific serine/threonine protein kinase</fullName>
        <ecNumber evidence="1">2.7.11.1</ecNumber>
    </recommendedName>
</protein>
<dbReference type="PROSITE" id="PS00107">
    <property type="entry name" value="PROTEIN_KINASE_ATP"/>
    <property type="match status" value="1"/>
</dbReference>
<dbReference type="CDD" id="cd14014">
    <property type="entry name" value="STKc_PknB_like"/>
    <property type="match status" value="1"/>
</dbReference>
<dbReference type="Gene3D" id="1.10.510.10">
    <property type="entry name" value="Transferase(Phosphotransferase) domain 1"/>
    <property type="match status" value="1"/>
</dbReference>
<comment type="caution">
    <text evidence="10">The sequence shown here is derived from an EMBL/GenBank/DDBJ whole genome shotgun (WGS) entry which is preliminary data.</text>
</comment>
<feature type="domain" description="Protein kinase" evidence="9">
    <location>
        <begin position="12"/>
        <end position="267"/>
    </location>
</feature>
<dbReference type="EMBL" id="MEUM01000046">
    <property type="protein sequence ID" value="OGC42902.1"/>
    <property type="molecule type" value="Genomic_DNA"/>
</dbReference>
<dbReference type="EC" id="2.7.11.1" evidence="1"/>
<accession>A0A1F4UD94</accession>
<keyword evidence="6 7" id="KW-0067">ATP-binding</keyword>